<gene>
    <name evidence="5" type="ORF">WN944_020777</name>
</gene>
<dbReference type="SMART" id="SM00996">
    <property type="entry name" value="AdoHcyase"/>
    <property type="match status" value="1"/>
</dbReference>
<feature type="transmembrane region" description="Helical" evidence="4">
    <location>
        <begin position="56"/>
        <end position="79"/>
    </location>
</feature>
<dbReference type="Proteomes" id="UP001428341">
    <property type="component" value="Unassembled WGS sequence"/>
</dbReference>
<evidence type="ECO:0000256" key="1">
    <source>
        <dbReference type="ARBA" id="ARBA00002639"/>
    </source>
</evidence>
<dbReference type="Pfam" id="PF05221">
    <property type="entry name" value="AdoHcyase"/>
    <property type="match status" value="2"/>
</dbReference>
<organism evidence="5 6">
    <name type="scientific">Citrus x changshan-huyou</name>
    <dbReference type="NCBI Taxonomy" id="2935761"/>
    <lineage>
        <taxon>Eukaryota</taxon>
        <taxon>Viridiplantae</taxon>
        <taxon>Streptophyta</taxon>
        <taxon>Embryophyta</taxon>
        <taxon>Tracheophyta</taxon>
        <taxon>Spermatophyta</taxon>
        <taxon>Magnoliopsida</taxon>
        <taxon>eudicotyledons</taxon>
        <taxon>Gunneridae</taxon>
        <taxon>Pentapetalae</taxon>
        <taxon>rosids</taxon>
        <taxon>malvids</taxon>
        <taxon>Sapindales</taxon>
        <taxon>Rutaceae</taxon>
        <taxon>Aurantioideae</taxon>
        <taxon>Citrus</taxon>
    </lineage>
</organism>
<evidence type="ECO:0000313" key="6">
    <source>
        <dbReference type="Proteomes" id="UP001428341"/>
    </source>
</evidence>
<accession>A0AAP0LS66</accession>
<dbReference type="GO" id="GO:0005829">
    <property type="term" value="C:cytosol"/>
    <property type="evidence" value="ECO:0007669"/>
    <property type="project" value="TreeGrafter"/>
</dbReference>
<evidence type="ECO:0000256" key="2">
    <source>
        <dbReference type="ARBA" id="ARBA00022091"/>
    </source>
</evidence>
<comment type="caution">
    <text evidence="5">The sequence shown here is derived from an EMBL/GenBank/DDBJ whole genome shotgun (WGS) entry which is preliminary data.</text>
</comment>
<proteinExistence type="predicted"/>
<dbReference type="AlphaFoldDB" id="A0AAP0LS66"/>
<name>A0AAP0LS66_9ROSI</name>
<keyword evidence="4" id="KW-0812">Transmembrane</keyword>
<dbReference type="PANTHER" id="PTHR23420">
    <property type="entry name" value="ADENOSYLHOMOCYSTEINASE"/>
    <property type="match status" value="1"/>
</dbReference>
<reference evidence="5 6" key="1">
    <citation type="submission" date="2024-05" db="EMBL/GenBank/DDBJ databases">
        <title>Haplotype-resolved chromosome-level genome assembly of Huyou (Citrus changshanensis).</title>
        <authorList>
            <person name="Miao C."/>
            <person name="Chen W."/>
            <person name="Wu Y."/>
            <person name="Wang L."/>
            <person name="Zhao S."/>
            <person name="Grierson D."/>
            <person name="Xu C."/>
            <person name="Chen K."/>
        </authorList>
    </citation>
    <scope>NUCLEOTIDE SEQUENCE [LARGE SCALE GENOMIC DNA]</scope>
    <source>
        <strain evidence="5">01-14</strain>
        <tissue evidence="5">Leaf</tissue>
    </source>
</reference>
<dbReference type="InterPro" id="IPR042172">
    <property type="entry name" value="Adenosylhomocyst_ase-like_sf"/>
</dbReference>
<evidence type="ECO:0000256" key="4">
    <source>
        <dbReference type="SAM" id="Phobius"/>
    </source>
</evidence>
<evidence type="ECO:0000256" key="3">
    <source>
        <dbReference type="ARBA" id="ARBA00033091"/>
    </source>
</evidence>
<dbReference type="SUPFAM" id="SSF52283">
    <property type="entry name" value="Formate/glycerate dehydrogenase catalytic domain-like"/>
    <property type="match status" value="1"/>
</dbReference>
<comment type="function">
    <text evidence="1">Adenosylhomocysteine is a competitive inhibitor of S-adenosyl-L-methionine-dependent methyl transferase reactions; therefore adenosylhomocysteinase may play a key role in the control of methylations via regulation of the intracellular concentration of adenosylhomocysteine.</text>
</comment>
<dbReference type="GO" id="GO:0004013">
    <property type="term" value="F:adenosylhomocysteinase activity"/>
    <property type="evidence" value="ECO:0007669"/>
    <property type="project" value="TreeGrafter"/>
</dbReference>
<dbReference type="Gene3D" id="3.40.50.1480">
    <property type="entry name" value="Adenosylhomocysteinase-like"/>
    <property type="match status" value="2"/>
</dbReference>
<sequence>MPHVSRLLDNHEELLVIGHRLRKVVAGECGLWSWVGSSWSLLGSSVSDEDEDGMDWLLYVSVALGFVMGIWSFIGPLLINRSLRLLKFPNTHFHEIGSWLKHYDRSMKMPHGMMEDVLIQPFKGANITGSLHMTVQTIVLIGTLTALGAEVRWARPSKSTGGARRKLWTGVLATVQISSLMMVIVLTITRDGLKADPKKYHKMKEILVGVSEETTTGVKRLYQMQENGTLLFPAINVNDSITNRTKVIEKFNFDMQQANAFENAKIYKYRMEVFHDKQIEHDENHQGNTIKVSSDLLHIHGGPITRARAKKMQAALNGLIEKMWTKNVIQDAKHHELHLESRQAIVGIIQAIGRPNTQFGSNAKRENLEYNWYCLS</sequence>
<keyword evidence="4" id="KW-0472">Membrane</keyword>
<dbReference type="PANTHER" id="PTHR23420:SF0">
    <property type="entry name" value="ADENOSYLHOMOCYSTEINASE"/>
    <property type="match status" value="1"/>
</dbReference>
<keyword evidence="6" id="KW-1185">Reference proteome</keyword>
<protein>
    <recommendedName>
        <fullName evidence="2">Adenosylhomocysteinase</fullName>
    </recommendedName>
    <alternativeName>
        <fullName evidence="3">S-adenosyl-L-homocysteine hydrolase</fullName>
    </alternativeName>
</protein>
<dbReference type="EMBL" id="JBCGBO010000021">
    <property type="protein sequence ID" value="KAK9186442.1"/>
    <property type="molecule type" value="Genomic_DNA"/>
</dbReference>
<dbReference type="GO" id="GO:0033353">
    <property type="term" value="P:S-adenosylmethionine cycle"/>
    <property type="evidence" value="ECO:0007669"/>
    <property type="project" value="TreeGrafter"/>
</dbReference>
<dbReference type="InterPro" id="IPR000043">
    <property type="entry name" value="Adenosylhomocysteinase-like"/>
</dbReference>
<keyword evidence="4" id="KW-1133">Transmembrane helix</keyword>
<feature type="transmembrane region" description="Helical" evidence="4">
    <location>
        <begin position="167"/>
        <end position="188"/>
    </location>
</feature>
<evidence type="ECO:0000313" key="5">
    <source>
        <dbReference type="EMBL" id="KAK9186442.1"/>
    </source>
</evidence>